<evidence type="ECO:0000313" key="6">
    <source>
        <dbReference type="Proteomes" id="UP000248326"/>
    </source>
</evidence>
<evidence type="ECO:0000256" key="4">
    <source>
        <dbReference type="SAM" id="Coils"/>
    </source>
</evidence>
<dbReference type="Pfam" id="PF00400">
    <property type="entry name" value="WD40"/>
    <property type="match status" value="6"/>
</dbReference>
<feature type="repeat" description="WD" evidence="3">
    <location>
        <begin position="438"/>
        <end position="479"/>
    </location>
</feature>
<dbReference type="CDD" id="cd00200">
    <property type="entry name" value="WD40"/>
    <property type="match status" value="1"/>
</dbReference>
<name>A0A318S6F2_9DEIO</name>
<evidence type="ECO:0000256" key="1">
    <source>
        <dbReference type="ARBA" id="ARBA00022574"/>
    </source>
</evidence>
<dbReference type="SUPFAM" id="SSF50978">
    <property type="entry name" value="WD40 repeat-like"/>
    <property type="match status" value="1"/>
</dbReference>
<reference evidence="5 6" key="1">
    <citation type="submission" date="2018-06" db="EMBL/GenBank/DDBJ databases">
        <title>Genomic Encyclopedia of Type Strains, Phase IV (KMG-IV): sequencing the most valuable type-strain genomes for metagenomic binning, comparative biology and taxonomic classification.</title>
        <authorList>
            <person name="Goeker M."/>
        </authorList>
    </citation>
    <scope>NUCLEOTIDE SEQUENCE [LARGE SCALE GENOMIC DNA]</scope>
    <source>
        <strain evidence="5 6">DSM 18048</strain>
    </source>
</reference>
<keyword evidence="4" id="KW-0175">Coiled coil</keyword>
<dbReference type="SMART" id="SM00320">
    <property type="entry name" value="WD40"/>
    <property type="match status" value="7"/>
</dbReference>
<dbReference type="AlphaFoldDB" id="A0A318S6F2"/>
<sequence>MPLPLIWVVAAVGVAAAKKGIDGGVAIKQARDSLSNATARKEAAERKIELRLTAVRERARSLEQQKLTVMGTSMAAFVRLWERQKQRANVTDKDFQVRLHLSPEHIEEFRGFGVQSLDVARGMLKAGAASLGAGMGVTSAVTALGAASTGTALSALSGAAANSALLAWLGGGTLASGGGGVALGTIVAGGLFAAPAALVGSLILAKKGEEARTAAVEYAANVDVYCAEVTTKIAHLRGIERRLEEVAFVVHALEERLVRAVVGCEEDEARSGGKVDLVRFFSAAQLARTLSQVMSVPIIAEDLQATSASAQLVAESSAQHALPLESLAVGGLVEEASDVPTTTSDVWAWADEVLELTLPQQGTTSVVFGEQPDALITASDRSCVVWSIEEARPLHESKEHTGTVNSVAVSRAGWFASASDDRTARVWNDANWKAGRRLLWNERYAKAVAFSPVASHLAVGYGDGLVKVYDVESGDERHTLTGHTMQVTAVAFDPLGRHVVSSSWDHSVRVHSLDSGALTLELKHYNFVHDVRWSADGRYLATASEDRTAGVWCADTGKRLLTLNWNRRYVYAVAFHPSAPLVATAFADGVVKLWLLPSGEEIASLGQPGSSVNDVTFSPDGRFLAAGGSDRIVVWTPSSTTTS</sequence>
<keyword evidence="6" id="KW-1185">Reference proteome</keyword>
<dbReference type="Proteomes" id="UP000248326">
    <property type="component" value="Unassembled WGS sequence"/>
</dbReference>
<evidence type="ECO:0000256" key="2">
    <source>
        <dbReference type="ARBA" id="ARBA00022737"/>
    </source>
</evidence>
<organism evidence="5 6">
    <name type="scientific">Deinococcus yavapaiensis KR-236</name>
    <dbReference type="NCBI Taxonomy" id="694435"/>
    <lineage>
        <taxon>Bacteria</taxon>
        <taxon>Thermotogati</taxon>
        <taxon>Deinococcota</taxon>
        <taxon>Deinococci</taxon>
        <taxon>Deinococcales</taxon>
        <taxon>Deinococcaceae</taxon>
        <taxon>Deinococcus</taxon>
    </lineage>
</organism>
<dbReference type="InterPro" id="IPR050349">
    <property type="entry name" value="WD_LIS1/nudF_dynein_reg"/>
</dbReference>
<feature type="repeat" description="WD" evidence="3">
    <location>
        <begin position="480"/>
        <end position="521"/>
    </location>
</feature>
<feature type="repeat" description="WD" evidence="3">
    <location>
        <begin position="521"/>
        <end position="562"/>
    </location>
</feature>
<dbReference type="Gene3D" id="2.130.10.10">
    <property type="entry name" value="YVTN repeat-like/Quinoprotein amine dehydrogenase"/>
    <property type="match status" value="2"/>
</dbReference>
<dbReference type="RefSeq" id="WP_110887763.1">
    <property type="nucleotide sequence ID" value="NZ_QJSX01000013.1"/>
</dbReference>
<dbReference type="InterPro" id="IPR015943">
    <property type="entry name" value="WD40/YVTN_repeat-like_dom_sf"/>
</dbReference>
<dbReference type="PROSITE" id="PS50294">
    <property type="entry name" value="WD_REPEATS_REGION"/>
    <property type="match status" value="3"/>
</dbReference>
<dbReference type="InterPro" id="IPR001680">
    <property type="entry name" value="WD40_rpt"/>
</dbReference>
<protein>
    <submittedName>
        <fullName evidence="5">WD domain G-beta repeat uncharacterized protein</fullName>
    </submittedName>
</protein>
<dbReference type="EMBL" id="QJSX01000013">
    <property type="protein sequence ID" value="PYE51994.1"/>
    <property type="molecule type" value="Genomic_DNA"/>
</dbReference>
<keyword evidence="2" id="KW-0677">Repeat</keyword>
<gene>
    <name evidence="5" type="ORF">DES52_11340</name>
</gene>
<dbReference type="InterPro" id="IPR036322">
    <property type="entry name" value="WD40_repeat_dom_sf"/>
</dbReference>
<dbReference type="PANTHER" id="PTHR44129">
    <property type="entry name" value="WD REPEAT-CONTAINING PROTEIN POP1"/>
    <property type="match status" value="1"/>
</dbReference>
<dbReference type="PROSITE" id="PS50082">
    <property type="entry name" value="WD_REPEATS_2"/>
    <property type="match status" value="5"/>
</dbReference>
<feature type="repeat" description="WD" evidence="3">
    <location>
        <begin position="397"/>
        <end position="428"/>
    </location>
</feature>
<dbReference type="OrthoDB" id="71788at2"/>
<proteinExistence type="predicted"/>
<evidence type="ECO:0000256" key="3">
    <source>
        <dbReference type="PROSITE-ProRule" id="PRU00221"/>
    </source>
</evidence>
<feature type="coiled-coil region" evidence="4">
    <location>
        <begin position="27"/>
        <end position="65"/>
    </location>
</feature>
<keyword evidence="1 3" id="KW-0853">WD repeat</keyword>
<feature type="repeat" description="WD" evidence="3">
    <location>
        <begin position="563"/>
        <end position="604"/>
    </location>
</feature>
<evidence type="ECO:0000313" key="5">
    <source>
        <dbReference type="EMBL" id="PYE51994.1"/>
    </source>
</evidence>
<comment type="caution">
    <text evidence="5">The sequence shown here is derived from an EMBL/GenBank/DDBJ whole genome shotgun (WGS) entry which is preliminary data.</text>
</comment>
<accession>A0A318S6F2</accession>